<dbReference type="GO" id="GO:0032434">
    <property type="term" value="P:regulation of proteasomal ubiquitin-dependent protein catabolic process"/>
    <property type="evidence" value="ECO:0007669"/>
    <property type="project" value="TreeGrafter"/>
</dbReference>
<feature type="domain" description="E3 UFM1-protein ligase-like C-terminal" evidence="1">
    <location>
        <begin position="1"/>
        <end position="66"/>
    </location>
</feature>
<evidence type="ECO:0000313" key="2">
    <source>
        <dbReference type="EMBL" id="MBC1179769.1"/>
    </source>
</evidence>
<dbReference type="InterPro" id="IPR056761">
    <property type="entry name" value="Ufl1-like_C"/>
</dbReference>
<proteinExistence type="predicted"/>
<protein>
    <recommendedName>
        <fullName evidence="1">E3 UFM1-protein ligase-like C-terminal domain-containing protein</fullName>
    </recommendedName>
</protein>
<evidence type="ECO:0000259" key="1">
    <source>
        <dbReference type="Pfam" id="PF25041"/>
    </source>
</evidence>
<dbReference type="VEuPathDB" id="VectorBase:LLONM1_007946"/>
<dbReference type="AlphaFoldDB" id="A0A7G3B5P6"/>
<name>A0A7G3B5P6_LUTLO</name>
<dbReference type="EMBL" id="GITU01011066">
    <property type="protein sequence ID" value="MBC1179769.1"/>
    <property type="molecule type" value="Transcribed_RNA"/>
</dbReference>
<dbReference type="GO" id="GO:0005789">
    <property type="term" value="C:endoplasmic reticulum membrane"/>
    <property type="evidence" value="ECO:0007669"/>
    <property type="project" value="TreeGrafter"/>
</dbReference>
<dbReference type="PANTHER" id="PTHR31057">
    <property type="entry name" value="E3 UFM1-PROTEIN LIGASE 1"/>
    <property type="match status" value="1"/>
</dbReference>
<sequence length="78" mass="8618">MLHASGRHVAAILAFLQPQLQQDQSQLLTQYHDLVLKVLTVAEDDEEGKEKVLSQLGDLMPKVKDVASSFKKSATSIE</sequence>
<dbReference type="InterPro" id="IPR018611">
    <property type="entry name" value="Ufl1"/>
</dbReference>
<dbReference type="PANTHER" id="PTHR31057:SF0">
    <property type="entry name" value="E3 UFM1-PROTEIN LIGASE 1"/>
    <property type="match status" value="1"/>
</dbReference>
<dbReference type="GO" id="GO:0061666">
    <property type="term" value="F:UFM1 ligase activity"/>
    <property type="evidence" value="ECO:0007669"/>
    <property type="project" value="InterPro"/>
</dbReference>
<dbReference type="Pfam" id="PF25041">
    <property type="entry name" value="UFL1_C"/>
    <property type="match status" value="1"/>
</dbReference>
<dbReference type="GO" id="GO:1990592">
    <property type="term" value="P:protein K69-linked ufmylation"/>
    <property type="evidence" value="ECO:0007669"/>
    <property type="project" value="TreeGrafter"/>
</dbReference>
<organism evidence="2">
    <name type="scientific">Lutzomyia longipalpis</name>
    <name type="common">Sand fly</name>
    <dbReference type="NCBI Taxonomy" id="7200"/>
    <lineage>
        <taxon>Eukaryota</taxon>
        <taxon>Metazoa</taxon>
        <taxon>Ecdysozoa</taxon>
        <taxon>Arthropoda</taxon>
        <taxon>Hexapoda</taxon>
        <taxon>Insecta</taxon>
        <taxon>Pterygota</taxon>
        <taxon>Neoptera</taxon>
        <taxon>Endopterygota</taxon>
        <taxon>Diptera</taxon>
        <taxon>Nematocera</taxon>
        <taxon>Psychodoidea</taxon>
        <taxon>Psychodidae</taxon>
        <taxon>Lutzomyia</taxon>
        <taxon>Lutzomyia</taxon>
    </lineage>
</organism>
<reference evidence="2" key="1">
    <citation type="journal article" date="2020" name="BMC">
        <title>Leishmania infection induces a limited differential gene expression in the sand fly midgut.</title>
        <authorList>
            <person name="Coutinho-Abreu I.V."/>
            <person name="Serafim T.D."/>
            <person name="Meneses C."/>
            <person name="Kamhawi S."/>
            <person name="Oliveira F."/>
            <person name="Valenzuela J.G."/>
        </authorList>
    </citation>
    <scope>NUCLEOTIDE SEQUENCE</scope>
    <source>
        <strain evidence="2">Jacobina</strain>
        <tissue evidence="2">Midgut</tissue>
    </source>
</reference>
<dbReference type="GO" id="GO:0034976">
    <property type="term" value="P:response to endoplasmic reticulum stress"/>
    <property type="evidence" value="ECO:0007669"/>
    <property type="project" value="TreeGrafter"/>
</dbReference>
<accession>A0A7G3B5P6</accession>